<dbReference type="STRING" id="578458.D8QKK8"/>
<dbReference type="InterPro" id="IPR050936">
    <property type="entry name" value="AP-1-like"/>
</dbReference>
<dbReference type="InParanoid" id="D8QKK8"/>
<dbReference type="KEGG" id="scm:SCHCO_02645246"/>
<evidence type="ECO:0000256" key="3">
    <source>
        <dbReference type="ARBA" id="ARBA00023242"/>
    </source>
</evidence>
<dbReference type="SUPFAM" id="SSF57959">
    <property type="entry name" value="Leucine zipper domain"/>
    <property type="match status" value="1"/>
</dbReference>
<comment type="subcellular location">
    <subcellularLocation>
        <location evidence="2">Cytoplasm</location>
    </subcellularLocation>
    <subcellularLocation>
        <location evidence="1">Nucleus</location>
    </subcellularLocation>
</comment>
<evidence type="ECO:0000259" key="5">
    <source>
        <dbReference type="PROSITE" id="PS50217"/>
    </source>
</evidence>
<dbReference type="GeneID" id="9593242"/>
<keyword evidence="7" id="KW-1185">Reference proteome</keyword>
<feature type="region of interest" description="Disordered" evidence="4">
    <location>
        <begin position="397"/>
        <end position="466"/>
    </location>
</feature>
<dbReference type="PROSITE" id="PS50217">
    <property type="entry name" value="BZIP"/>
    <property type="match status" value="1"/>
</dbReference>
<dbReference type="GO" id="GO:0005737">
    <property type="term" value="C:cytoplasm"/>
    <property type="evidence" value="ECO:0007669"/>
    <property type="project" value="UniProtKB-SubCell"/>
</dbReference>
<dbReference type="HOGENOM" id="CLU_022828_0_0_1"/>
<dbReference type="Proteomes" id="UP000007431">
    <property type="component" value="Unassembled WGS sequence"/>
</dbReference>
<feature type="region of interest" description="Disordered" evidence="4">
    <location>
        <begin position="43"/>
        <end position="181"/>
    </location>
</feature>
<organism evidence="7">
    <name type="scientific">Schizophyllum commune (strain H4-8 / FGSC 9210)</name>
    <name type="common">Split gill fungus</name>
    <dbReference type="NCBI Taxonomy" id="578458"/>
    <lineage>
        <taxon>Eukaryota</taxon>
        <taxon>Fungi</taxon>
        <taxon>Dikarya</taxon>
        <taxon>Basidiomycota</taxon>
        <taxon>Agaricomycotina</taxon>
        <taxon>Agaricomycetes</taxon>
        <taxon>Agaricomycetidae</taxon>
        <taxon>Agaricales</taxon>
        <taxon>Schizophyllaceae</taxon>
        <taxon>Schizophyllum</taxon>
    </lineage>
</organism>
<dbReference type="OMA" id="PMFMSFA"/>
<dbReference type="RefSeq" id="XP_003026525.1">
    <property type="nucleotide sequence ID" value="XM_003026479.1"/>
</dbReference>
<dbReference type="PROSITE" id="PS00036">
    <property type="entry name" value="BZIP_BASIC"/>
    <property type="match status" value="1"/>
</dbReference>
<dbReference type="InterPro" id="IPR004827">
    <property type="entry name" value="bZIP"/>
</dbReference>
<dbReference type="EMBL" id="GL377316">
    <property type="protein sequence ID" value="EFI91622.1"/>
    <property type="molecule type" value="Genomic_DNA"/>
</dbReference>
<reference evidence="6 7" key="1">
    <citation type="journal article" date="2010" name="Nat. Biotechnol.">
        <title>Genome sequence of the model mushroom Schizophyllum commune.</title>
        <authorList>
            <person name="Ohm R.A."/>
            <person name="de Jong J.F."/>
            <person name="Lugones L.G."/>
            <person name="Aerts A."/>
            <person name="Kothe E."/>
            <person name="Stajich J.E."/>
            <person name="de Vries R.P."/>
            <person name="Record E."/>
            <person name="Levasseur A."/>
            <person name="Baker S.E."/>
            <person name="Bartholomew K.A."/>
            <person name="Coutinho P.M."/>
            <person name="Erdmann S."/>
            <person name="Fowler T.J."/>
            <person name="Gathman A.C."/>
            <person name="Lombard V."/>
            <person name="Henrissat B."/>
            <person name="Knabe N."/>
            <person name="Kuees U."/>
            <person name="Lilly W.W."/>
            <person name="Lindquist E."/>
            <person name="Lucas S."/>
            <person name="Magnuson J.K."/>
            <person name="Piumi F."/>
            <person name="Raudaskoski M."/>
            <person name="Salamov A."/>
            <person name="Schmutz J."/>
            <person name="Schwarze F.W.M.R."/>
            <person name="vanKuyk P.A."/>
            <person name="Horton J.S."/>
            <person name="Grigoriev I.V."/>
            <person name="Woesten H.A.B."/>
        </authorList>
    </citation>
    <scope>NUCLEOTIDE SEQUENCE [LARGE SCALE GENOMIC DNA]</scope>
    <source>
        <strain evidence="7">H4-8 / FGSC 9210</strain>
    </source>
</reference>
<dbReference type="GO" id="GO:0001228">
    <property type="term" value="F:DNA-binding transcription activator activity, RNA polymerase II-specific"/>
    <property type="evidence" value="ECO:0007669"/>
    <property type="project" value="TreeGrafter"/>
</dbReference>
<evidence type="ECO:0000256" key="2">
    <source>
        <dbReference type="ARBA" id="ARBA00004496"/>
    </source>
</evidence>
<feature type="compositionally biased region" description="Basic and acidic residues" evidence="4">
    <location>
        <begin position="154"/>
        <end position="181"/>
    </location>
</feature>
<feature type="compositionally biased region" description="Basic and acidic residues" evidence="4">
    <location>
        <begin position="426"/>
        <end position="447"/>
    </location>
</feature>
<dbReference type="InterPro" id="IPR046347">
    <property type="entry name" value="bZIP_sf"/>
</dbReference>
<feature type="compositionally biased region" description="Low complexity" evidence="4">
    <location>
        <begin position="402"/>
        <end position="417"/>
    </location>
</feature>
<dbReference type="GO" id="GO:0033554">
    <property type="term" value="P:cellular response to stress"/>
    <property type="evidence" value="ECO:0007669"/>
    <property type="project" value="UniProtKB-ARBA"/>
</dbReference>
<dbReference type="SUPFAM" id="SSF111430">
    <property type="entry name" value="YAP1 redox domain"/>
    <property type="match status" value="1"/>
</dbReference>
<protein>
    <recommendedName>
        <fullName evidence="5">BZIP domain-containing protein</fullName>
    </recommendedName>
</protein>
<evidence type="ECO:0000313" key="7">
    <source>
        <dbReference type="Proteomes" id="UP000007431"/>
    </source>
</evidence>
<evidence type="ECO:0000313" key="6">
    <source>
        <dbReference type="EMBL" id="EFI91622.1"/>
    </source>
</evidence>
<keyword evidence="3" id="KW-0539">Nucleus</keyword>
<feature type="compositionally biased region" description="Low complexity" evidence="4">
    <location>
        <begin position="451"/>
        <end position="466"/>
    </location>
</feature>
<dbReference type="GO" id="GO:0090575">
    <property type="term" value="C:RNA polymerase II transcription regulator complex"/>
    <property type="evidence" value="ECO:0007669"/>
    <property type="project" value="TreeGrafter"/>
</dbReference>
<name>D8QKK8_SCHCM</name>
<feature type="domain" description="BZIP" evidence="5">
    <location>
        <begin position="155"/>
        <end position="218"/>
    </location>
</feature>
<dbReference type="PANTHER" id="PTHR40621">
    <property type="entry name" value="TRANSCRIPTION FACTOR KAPC-RELATED"/>
    <property type="match status" value="1"/>
</dbReference>
<feature type="compositionally biased region" description="Low complexity" evidence="4">
    <location>
        <begin position="251"/>
        <end position="261"/>
    </location>
</feature>
<dbReference type="SMART" id="SM00338">
    <property type="entry name" value="BRLZ"/>
    <property type="match status" value="1"/>
</dbReference>
<evidence type="ECO:0000256" key="1">
    <source>
        <dbReference type="ARBA" id="ARBA00004123"/>
    </source>
</evidence>
<evidence type="ECO:0000256" key="4">
    <source>
        <dbReference type="SAM" id="MobiDB-lite"/>
    </source>
</evidence>
<dbReference type="CDD" id="cd14688">
    <property type="entry name" value="bZIP_YAP"/>
    <property type="match status" value="1"/>
</dbReference>
<dbReference type="VEuPathDB" id="FungiDB:SCHCODRAFT_02645246"/>
<feature type="compositionally biased region" description="Polar residues" evidence="4">
    <location>
        <begin position="120"/>
        <end position="131"/>
    </location>
</feature>
<dbReference type="Pfam" id="PF00170">
    <property type="entry name" value="bZIP_1"/>
    <property type="match status" value="1"/>
</dbReference>
<dbReference type="InterPro" id="IPR023167">
    <property type="entry name" value="Yap1_redox_dom_sf"/>
</dbReference>
<dbReference type="eggNOG" id="ENOG502RPD7">
    <property type="taxonomic scope" value="Eukaryota"/>
</dbReference>
<proteinExistence type="predicted"/>
<dbReference type="AlphaFoldDB" id="D8QKK8"/>
<dbReference type="PANTHER" id="PTHR40621:SF6">
    <property type="entry name" value="AP-1-LIKE TRANSCRIPTION FACTOR YAP1-RELATED"/>
    <property type="match status" value="1"/>
</dbReference>
<dbReference type="Gene3D" id="1.20.5.170">
    <property type="match status" value="1"/>
</dbReference>
<dbReference type="OrthoDB" id="2593073at2759"/>
<accession>D8QKK8</accession>
<feature type="region of interest" description="Disordered" evidence="4">
    <location>
        <begin position="245"/>
        <end position="282"/>
    </location>
</feature>
<dbReference type="GO" id="GO:0000976">
    <property type="term" value="F:transcription cis-regulatory region binding"/>
    <property type="evidence" value="ECO:0007669"/>
    <property type="project" value="InterPro"/>
</dbReference>
<dbReference type="FunCoup" id="D8QKK8">
    <property type="interactions" value="32"/>
</dbReference>
<gene>
    <name evidence="6" type="ORF">SCHCODRAFT_79748</name>
</gene>
<feature type="compositionally biased region" description="Polar residues" evidence="4">
    <location>
        <begin position="267"/>
        <end position="282"/>
    </location>
</feature>
<dbReference type="Gene3D" id="1.10.238.100">
    <property type="entry name" value="YAP1 redox domain. Chain B"/>
    <property type="match status" value="1"/>
</dbReference>
<sequence>MEAFTDMNMTPFWDLSQASQFSQLPDDDFLALLQKQFPAVGGDLAANNTFDRDSVNPRNVTSFPPPTFSPPSEESSPSPPSSSKDSTDGRNEEELGETPLKRKASQDDLDDEGPSHKTQHTAPATSTSSKKGASHGRRKSAGGQAGGSSGLSQEEQRLLKRKEQNRAAQRAFRERKEKHVKDLEDQVAALEAKNAEASSENQNLRDMLQRLQSENMALKQAQFTFAVPKNPSNNQRGSLTSDAMLFNLPRSGSSSSSSPSGQPSPPNNADGSPIDWSTLTTFDNNNTGMHLLDDSPQATASSSAMQMNIGGFENGKTPSESGFSLNGMNWQSESTNLDELFAGYLSQNQSPLDFNMLGASPPANGNGHNAGNNGNGNASSISISPIIHNYTPAALRSNPSLNNTPSISNSASSPESAVLRTPPEQAGEHKEKECPKTKAEFQKHSEELGESPFTSSSPTPEDEACAAGEACASPGTVVNNLRKGVDGTIMCKGTQFPKTEKSDKNIEVLKAWRTITNSPLYKDVDINELCSEFTSKARCDGTKVVLEPSGVNKILEGLKSKQAGGH</sequence>